<sequence>MTSLTNARGDVETYAYNSNGWRTGVTNGRGYARTYAYTPRGECTP</sequence>
<organism evidence="1 2">
    <name type="scientific">Fimbriimonas ginsengisoli</name>
    <dbReference type="NCBI Taxonomy" id="1005039"/>
    <lineage>
        <taxon>Bacteria</taxon>
        <taxon>Bacillati</taxon>
        <taxon>Armatimonadota</taxon>
        <taxon>Fimbriimonadia</taxon>
        <taxon>Fimbriimonadales</taxon>
        <taxon>Fimbriimonadaceae</taxon>
        <taxon>Fimbriimonas</taxon>
    </lineage>
</organism>
<evidence type="ECO:0008006" key="3">
    <source>
        <dbReference type="Google" id="ProtNLM"/>
    </source>
</evidence>
<accession>A0A931PVQ2</accession>
<name>A0A931PVQ2_FIMGI</name>
<dbReference type="AlphaFoldDB" id="A0A931PVQ2"/>
<proteinExistence type="predicted"/>
<gene>
    <name evidence="1" type="ORF">HYR64_01775</name>
</gene>
<reference evidence="1" key="1">
    <citation type="submission" date="2020-07" db="EMBL/GenBank/DDBJ databases">
        <title>Huge and variable diversity of episymbiotic CPR bacteria and DPANN archaea in groundwater ecosystems.</title>
        <authorList>
            <person name="He C.Y."/>
            <person name="Keren R."/>
            <person name="Whittaker M."/>
            <person name="Farag I.F."/>
            <person name="Doudna J."/>
            <person name="Cate J.H.D."/>
            <person name="Banfield J.F."/>
        </authorList>
    </citation>
    <scope>NUCLEOTIDE SEQUENCE</scope>
    <source>
        <strain evidence="1">NC_groundwater_17_Pr7_B-0.1um_64_12</strain>
    </source>
</reference>
<dbReference type="Pfam" id="PF05593">
    <property type="entry name" value="RHS_repeat"/>
    <property type="match status" value="1"/>
</dbReference>
<dbReference type="InterPro" id="IPR031325">
    <property type="entry name" value="RHS_repeat"/>
</dbReference>
<evidence type="ECO:0000313" key="1">
    <source>
        <dbReference type="EMBL" id="MBI1755821.1"/>
    </source>
</evidence>
<dbReference type="EMBL" id="JACOSL010000011">
    <property type="protein sequence ID" value="MBI1755821.1"/>
    <property type="molecule type" value="Genomic_DNA"/>
</dbReference>
<evidence type="ECO:0000313" key="2">
    <source>
        <dbReference type="Proteomes" id="UP000727962"/>
    </source>
</evidence>
<protein>
    <recommendedName>
        <fullName evidence="3">RHS repeat protein</fullName>
    </recommendedName>
</protein>
<comment type="caution">
    <text evidence="1">The sequence shown here is derived from an EMBL/GenBank/DDBJ whole genome shotgun (WGS) entry which is preliminary data.</text>
</comment>
<dbReference type="Proteomes" id="UP000727962">
    <property type="component" value="Unassembled WGS sequence"/>
</dbReference>